<dbReference type="EMBL" id="PEWY01000106">
    <property type="protein sequence ID" value="PIU36893.1"/>
    <property type="molecule type" value="Genomic_DNA"/>
</dbReference>
<gene>
    <name evidence="3" type="ORF">COT02_03665</name>
</gene>
<keyword evidence="1" id="KW-0472">Membrane</keyword>
<feature type="transmembrane region" description="Helical" evidence="1">
    <location>
        <begin position="331"/>
        <end position="348"/>
    </location>
</feature>
<keyword evidence="1" id="KW-0812">Transmembrane</keyword>
<dbReference type="InterPro" id="IPR027381">
    <property type="entry name" value="LytR/CpsA/Psr_C"/>
</dbReference>
<organism evidence="3 4">
    <name type="scientific">Candidatus Roizmanbacteria bacterium CG07_land_8_20_14_0_80_34_15</name>
    <dbReference type="NCBI Taxonomy" id="1974849"/>
    <lineage>
        <taxon>Bacteria</taxon>
        <taxon>Candidatus Roizmaniibacteriota</taxon>
    </lineage>
</organism>
<comment type="caution">
    <text evidence="3">The sequence shown here is derived from an EMBL/GenBank/DDBJ whole genome shotgun (WGS) entry which is preliminary data.</text>
</comment>
<dbReference type="Gene3D" id="3.30.70.2390">
    <property type="match status" value="1"/>
</dbReference>
<protein>
    <recommendedName>
        <fullName evidence="2">LytR/CpsA/Psr regulator C-terminal domain-containing protein</fullName>
    </recommendedName>
</protein>
<dbReference type="Gene3D" id="3.30.420.40">
    <property type="match status" value="2"/>
</dbReference>
<accession>A0A2M6YTV2</accession>
<reference evidence="4" key="1">
    <citation type="submission" date="2017-09" db="EMBL/GenBank/DDBJ databases">
        <title>Depth-based differentiation of microbial function through sediment-hosted aquifers and enrichment of novel symbionts in the deep terrestrial subsurface.</title>
        <authorList>
            <person name="Probst A.J."/>
            <person name="Ladd B."/>
            <person name="Jarett J.K."/>
            <person name="Geller-Mcgrath D.E."/>
            <person name="Sieber C.M.K."/>
            <person name="Emerson J.B."/>
            <person name="Anantharaman K."/>
            <person name="Thomas B.C."/>
            <person name="Malmstrom R."/>
            <person name="Stieglmeier M."/>
            <person name="Klingl A."/>
            <person name="Woyke T."/>
            <person name="Ryan C.M."/>
            <person name="Banfield J.F."/>
        </authorList>
    </citation>
    <scope>NUCLEOTIDE SEQUENCE [LARGE SCALE GENOMIC DNA]</scope>
</reference>
<name>A0A2M6YTV2_9BACT</name>
<dbReference type="AlphaFoldDB" id="A0A2M6YTV2"/>
<evidence type="ECO:0000259" key="2">
    <source>
        <dbReference type="Pfam" id="PF13399"/>
    </source>
</evidence>
<feature type="domain" description="LytR/CpsA/Psr regulator C-terminal" evidence="2">
    <location>
        <begin position="388"/>
        <end position="446"/>
    </location>
</feature>
<dbReference type="Pfam" id="PF13399">
    <property type="entry name" value="LytR_C"/>
    <property type="match status" value="1"/>
</dbReference>
<dbReference type="Proteomes" id="UP000230184">
    <property type="component" value="Unassembled WGS sequence"/>
</dbReference>
<evidence type="ECO:0000256" key="1">
    <source>
        <dbReference type="SAM" id="Phobius"/>
    </source>
</evidence>
<evidence type="ECO:0000313" key="4">
    <source>
        <dbReference type="Proteomes" id="UP000230184"/>
    </source>
</evidence>
<dbReference type="Gene3D" id="3.30.1490.300">
    <property type="match status" value="1"/>
</dbReference>
<sequence>MIYLYLDRNTIKLLYLKKTLLGQQETLYNQKTYESNLFEKGKITNVDLLASAIKEVITSSNKIVTDNQISLILPQEFFSFFRTTVPSDIAQSALNSFISDKARSILPVDNTDLASDYFVQESEQEKVVTYFGISQETLLSIRQALTLIDFKIISIIPDTMAYFKLFEKTLRKEKKEKILYAELGNDILSGYLFDSCGLIDDKKILIQYSGEDTIADILKTKINEIITDKKKVNRIIISGEKSETIRQDTFTKSVGVWTNPLKRIVPTFYESYLKMLIPKDGKAFPILTYDVCFGAFILSEENKSFSLLKNNSYSKRNSVTLPKIKMPKKEVFLFAGSFIISFLLFVLISKFGGNFKLPDFLARKNVVTVTPTVAPPTPTPTPNFKKEDVKIKVLNGSGVKGKATEIKEILRKKGYVEILTDNADNFDYKITEIQVKKDKLQLGEMMKNDLKDYVTSPKITVLDAKEASDALIIFASDFK</sequence>
<keyword evidence="1" id="KW-1133">Transmembrane helix</keyword>
<proteinExistence type="predicted"/>
<evidence type="ECO:0000313" key="3">
    <source>
        <dbReference type="EMBL" id="PIU36893.1"/>
    </source>
</evidence>